<dbReference type="InterPro" id="IPR004037">
    <property type="entry name" value="Ribosomal_eL8-like_CS"/>
</dbReference>
<comment type="caution">
    <text evidence="5">The sequence shown here is derived from an EMBL/GenBank/DDBJ whole genome shotgun (WGS) entry which is preliminary data.</text>
</comment>
<keyword evidence="6" id="KW-1185">Reference proteome</keyword>
<feature type="non-terminal residue" evidence="5">
    <location>
        <position position="1"/>
    </location>
</feature>
<comment type="similarity">
    <text evidence="1 3">Belongs to the eukaryotic ribosomal protein eL8 family.</text>
</comment>
<dbReference type="AlphaFoldDB" id="A0A9P4Q788"/>
<dbReference type="InterPro" id="IPR004038">
    <property type="entry name" value="Ribosomal_eL8/eL30/eS12/Gad45"/>
</dbReference>
<dbReference type="InterPro" id="IPR050257">
    <property type="entry name" value="eL8/uL1-like"/>
</dbReference>
<dbReference type="InterPro" id="IPR002415">
    <property type="entry name" value="H/ACA_rnp_Nhp2-like"/>
</dbReference>
<keyword evidence="3" id="KW-0687">Ribonucleoprotein</keyword>
<dbReference type="Pfam" id="PF01248">
    <property type="entry name" value="Ribosomal_L7Ae"/>
    <property type="match status" value="1"/>
</dbReference>
<dbReference type="SUPFAM" id="SSF55315">
    <property type="entry name" value="L30e-like"/>
    <property type="match status" value="1"/>
</dbReference>
<evidence type="ECO:0000313" key="6">
    <source>
        <dbReference type="Proteomes" id="UP000799441"/>
    </source>
</evidence>
<dbReference type="GO" id="GO:0031429">
    <property type="term" value="C:box H/ACA snoRNP complex"/>
    <property type="evidence" value="ECO:0007669"/>
    <property type="project" value="UniProtKB-UniRule"/>
</dbReference>
<sequence>PLAALVPFANPLADDKTQKKVLKGVKKAAKNKALKRGVKECVKAIRKSPLGTPASSDPSNLPNGIVVLAADISPIDVISHIPVLCEDHNIPYIFVPSRAELGAAGATKRPTSVVMVGPKVGKKAEDGDAKEWEESYKELHKVSLKLGQFVK</sequence>
<dbReference type="Gene3D" id="3.30.1330.30">
    <property type="match status" value="1"/>
</dbReference>
<comment type="function">
    <text evidence="3">Required for ribosome biogenesis. Part of a complex which catalyzes pseudouridylation of rRNA. This involves the isomerization of uridine such that the ribose is subsequently attached to C5, instead of the normal N1. Pseudouridine ('psi') residues may serve to stabilize the conformation of rRNAs.</text>
</comment>
<dbReference type="GO" id="GO:0003723">
    <property type="term" value="F:RNA binding"/>
    <property type="evidence" value="ECO:0007669"/>
    <property type="project" value="UniProtKB-UniRule"/>
</dbReference>
<dbReference type="GO" id="GO:0000398">
    <property type="term" value="P:mRNA splicing, via spliceosome"/>
    <property type="evidence" value="ECO:0007669"/>
    <property type="project" value="UniProtKB-UniRule"/>
</dbReference>
<comment type="function">
    <text evidence="3">Common component of the spliceosome and rRNA processing machinery.</text>
</comment>
<dbReference type="EMBL" id="MU003786">
    <property type="protein sequence ID" value="KAF2721908.1"/>
    <property type="molecule type" value="Genomic_DNA"/>
</dbReference>
<protein>
    <recommendedName>
        <fullName evidence="3">H/ACA ribonucleoprotein complex subunit 2</fullName>
    </recommendedName>
    <alternativeName>
        <fullName evidence="3">Nucleolar protein family A member 2</fullName>
    </alternativeName>
</protein>
<dbReference type="GO" id="GO:0042254">
    <property type="term" value="P:ribosome biogenesis"/>
    <property type="evidence" value="ECO:0007669"/>
    <property type="project" value="InterPro"/>
</dbReference>
<gene>
    <name evidence="5" type="ORF">K431DRAFT_200408</name>
</gene>
<keyword evidence="3" id="KW-0539">Nucleus</keyword>
<evidence type="ECO:0000313" key="5">
    <source>
        <dbReference type="EMBL" id="KAF2721908.1"/>
    </source>
</evidence>
<feature type="domain" description="Ribosomal protein eL8/eL30/eS12/Gadd45" evidence="4">
    <location>
        <begin position="64"/>
        <end position="116"/>
    </location>
</feature>
<dbReference type="Proteomes" id="UP000799441">
    <property type="component" value="Unassembled WGS sequence"/>
</dbReference>
<dbReference type="PROSITE" id="PS01082">
    <property type="entry name" value="RIBOSOMAL_L7AE"/>
    <property type="match status" value="1"/>
</dbReference>
<proteinExistence type="inferred from homology"/>
<dbReference type="GO" id="GO:0031120">
    <property type="term" value="P:snRNA pseudouridine synthesis"/>
    <property type="evidence" value="ECO:0007669"/>
    <property type="project" value="UniProtKB-UniRule"/>
</dbReference>
<comment type="subcellular location">
    <subcellularLocation>
        <location evidence="3">Nucleus</location>
        <location evidence="3">Nucleolus</location>
    </subcellularLocation>
</comment>
<accession>A0A9P4Q788</accession>
<evidence type="ECO:0000256" key="2">
    <source>
        <dbReference type="ARBA" id="ARBA00022884"/>
    </source>
</evidence>
<feature type="non-terminal residue" evidence="5">
    <location>
        <position position="151"/>
    </location>
</feature>
<dbReference type="InterPro" id="IPR029064">
    <property type="entry name" value="Ribosomal_eL30-like_sf"/>
</dbReference>
<evidence type="ECO:0000259" key="4">
    <source>
        <dbReference type="Pfam" id="PF01248"/>
    </source>
</evidence>
<dbReference type="PRINTS" id="PR00883">
    <property type="entry name" value="NUCLEARHMG"/>
</dbReference>
<reference evidence="5" key="1">
    <citation type="journal article" date="2020" name="Stud. Mycol.">
        <title>101 Dothideomycetes genomes: a test case for predicting lifestyles and emergence of pathogens.</title>
        <authorList>
            <person name="Haridas S."/>
            <person name="Albert R."/>
            <person name="Binder M."/>
            <person name="Bloem J."/>
            <person name="Labutti K."/>
            <person name="Salamov A."/>
            <person name="Andreopoulos B."/>
            <person name="Baker S."/>
            <person name="Barry K."/>
            <person name="Bills G."/>
            <person name="Bluhm B."/>
            <person name="Cannon C."/>
            <person name="Castanera R."/>
            <person name="Culley D."/>
            <person name="Daum C."/>
            <person name="Ezra D."/>
            <person name="Gonzalez J."/>
            <person name="Henrissat B."/>
            <person name="Kuo A."/>
            <person name="Liang C."/>
            <person name="Lipzen A."/>
            <person name="Lutzoni F."/>
            <person name="Magnuson J."/>
            <person name="Mondo S."/>
            <person name="Nolan M."/>
            <person name="Ohm R."/>
            <person name="Pangilinan J."/>
            <person name="Park H.-J."/>
            <person name="Ramirez L."/>
            <person name="Alfaro M."/>
            <person name="Sun H."/>
            <person name="Tritt A."/>
            <person name="Yoshinaga Y."/>
            <person name="Zwiers L.-H."/>
            <person name="Turgeon B."/>
            <person name="Goodwin S."/>
            <person name="Spatafora J."/>
            <person name="Crous P."/>
            <person name="Grigoriev I."/>
        </authorList>
    </citation>
    <scope>NUCLEOTIDE SEQUENCE</scope>
    <source>
        <strain evidence="5">CBS 116435</strain>
    </source>
</reference>
<evidence type="ECO:0000256" key="3">
    <source>
        <dbReference type="RuleBase" id="RU366039"/>
    </source>
</evidence>
<dbReference type="PANTHER" id="PTHR23105">
    <property type="entry name" value="RIBOSOMAL PROTEIN L7AE FAMILY MEMBER"/>
    <property type="match status" value="1"/>
</dbReference>
<organism evidence="5 6">
    <name type="scientific">Polychaeton citri CBS 116435</name>
    <dbReference type="NCBI Taxonomy" id="1314669"/>
    <lineage>
        <taxon>Eukaryota</taxon>
        <taxon>Fungi</taxon>
        <taxon>Dikarya</taxon>
        <taxon>Ascomycota</taxon>
        <taxon>Pezizomycotina</taxon>
        <taxon>Dothideomycetes</taxon>
        <taxon>Dothideomycetidae</taxon>
        <taxon>Capnodiales</taxon>
        <taxon>Capnodiaceae</taxon>
        <taxon>Polychaeton</taxon>
    </lineage>
</organism>
<dbReference type="OrthoDB" id="5364946at2759"/>
<keyword evidence="2 3" id="KW-0694">RNA-binding</keyword>
<name>A0A9P4Q788_9PEZI</name>
<evidence type="ECO:0000256" key="1">
    <source>
        <dbReference type="ARBA" id="ARBA00007337"/>
    </source>
</evidence>